<dbReference type="InterPro" id="IPR001930">
    <property type="entry name" value="Peptidase_M1"/>
</dbReference>
<dbReference type="InterPro" id="IPR045357">
    <property type="entry name" value="Aminopeptidase_N-like_N"/>
</dbReference>
<feature type="domain" description="Peptidase M1 membrane alanine aminopeptidase" evidence="12">
    <location>
        <begin position="231"/>
        <end position="431"/>
    </location>
</feature>
<dbReference type="Pfam" id="PF17900">
    <property type="entry name" value="Peptidase_M1_N"/>
    <property type="match status" value="1"/>
</dbReference>
<reference evidence="15" key="1">
    <citation type="journal article" date="2019" name="Int. J. Syst. Evol. Microbiol.">
        <title>The Global Catalogue of Microorganisms (GCM) 10K type strain sequencing project: providing services to taxonomists for standard genome sequencing and annotation.</title>
        <authorList>
            <consortium name="The Broad Institute Genomics Platform"/>
            <consortium name="The Broad Institute Genome Sequencing Center for Infectious Disease"/>
            <person name="Wu L."/>
            <person name="Ma J."/>
        </authorList>
    </citation>
    <scope>NUCLEOTIDE SEQUENCE [LARGE SCALE GENOMIC DNA]</scope>
    <source>
        <strain evidence="15">KCTC 42255</strain>
    </source>
</reference>
<dbReference type="EMBL" id="JBHULZ010000023">
    <property type="protein sequence ID" value="MFD2697211.1"/>
    <property type="molecule type" value="Genomic_DNA"/>
</dbReference>
<dbReference type="GO" id="GO:0004177">
    <property type="term" value="F:aminopeptidase activity"/>
    <property type="evidence" value="ECO:0007669"/>
    <property type="project" value="UniProtKB-KW"/>
</dbReference>
<name>A0ABW5SBM2_9FLAO</name>
<evidence type="ECO:0000313" key="15">
    <source>
        <dbReference type="Proteomes" id="UP001597357"/>
    </source>
</evidence>
<evidence type="ECO:0000256" key="6">
    <source>
        <dbReference type="ARBA" id="ARBA00022438"/>
    </source>
</evidence>
<dbReference type="CDD" id="cd09603">
    <property type="entry name" value="M1_APN_like"/>
    <property type="match status" value="1"/>
</dbReference>
<evidence type="ECO:0000256" key="11">
    <source>
        <dbReference type="ARBA" id="ARBA00023049"/>
    </source>
</evidence>
<comment type="cofactor">
    <cofactor evidence="2">
        <name>Zn(2+)</name>
        <dbReference type="ChEBI" id="CHEBI:29105"/>
    </cofactor>
</comment>
<organism evidence="14 15">
    <name type="scientific">Mesonia sediminis</name>
    <dbReference type="NCBI Taxonomy" id="1703946"/>
    <lineage>
        <taxon>Bacteria</taxon>
        <taxon>Pseudomonadati</taxon>
        <taxon>Bacteroidota</taxon>
        <taxon>Flavobacteriia</taxon>
        <taxon>Flavobacteriales</taxon>
        <taxon>Flavobacteriaceae</taxon>
        <taxon>Mesonia</taxon>
    </lineage>
</organism>
<evidence type="ECO:0000256" key="3">
    <source>
        <dbReference type="ARBA" id="ARBA00010136"/>
    </source>
</evidence>
<evidence type="ECO:0000256" key="8">
    <source>
        <dbReference type="ARBA" id="ARBA00022723"/>
    </source>
</evidence>
<keyword evidence="10" id="KW-0862">Zinc</keyword>
<keyword evidence="11" id="KW-0482">Metalloprotease</keyword>
<dbReference type="PRINTS" id="PR00756">
    <property type="entry name" value="ALADIPTASE"/>
</dbReference>
<dbReference type="InterPro" id="IPR050344">
    <property type="entry name" value="Peptidase_M1_aminopeptidases"/>
</dbReference>
<keyword evidence="9 14" id="KW-0378">Hydrolase</keyword>
<dbReference type="InterPro" id="IPR027268">
    <property type="entry name" value="Peptidase_M4/M1_CTD_sf"/>
</dbReference>
<evidence type="ECO:0000256" key="7">
    <source>
        <dbReference type="ARBA" id="ARBA00022670"/>
    </source>
</evidence>
<dbReference type="Pfam" id="PF01433">
    <property type="entry name" value="Peptidase_M1"/>
    <property type="match status" value="1"/>
</dbReference>
<dbReference type="InterPro" id="IPR042097">
    <property type="entry name" value="Aminopeptidase_N-like_N_sf"/>
</dbReference>
<evidence type="ECO:0000256" key="1">
    <source>
        <dbReference type="ARBA" id="ARBA00000098"/>
    </source>
</evidence>
<protein>
    <recommendedName>
        <fullName evidence="5">Aminopeptidase N</fullName>
        <ecNumber evidence="4">3.4.11.2</ecNumber>
    </recommendedName>
</protein>
<evidence type="ECO:0000256" key="4">
    <source>
        <dbReference type="ARBA" id="ARBA00012564"/>
    </source>
</evidence>
<keyword evidence="8" id="KW-0479">Metal-binding</keyword>
<dbReference type="InterPro" id="IPR014782">
    <property type="entry name" value="Peptidase_M1_dom"/>
</dbReference>
<comment type="similarity">
    <text evidence="3">Belongs to the peptidase M1 family.</text>
</comment>
<dbReference type="SUPFAM" id="SSF63737">
    <property type="entry name" value="Leukotriene A4 hydrolase N-terminal domain"/>
    <property type="match status" value="1"/>
</dbReference>
<dbReference type="PANTHER" id="PTHR11533">
    <property type="entry name" value="PROTEASE M1 ZINC METALLOPROTEASE"/>
    <property type="match status" value="1"/>
</dbReference>
<dbReference type="SUPFAM" id="SSF55486">
    <property type="entry name" value="Metalloproteases ('zincins'), catalytic domain"/>
    <property type="match status" value="1"/>
</dbReference>
<evidence type="ECO:0000256" key="2">
    <source>
        <dbReference type="ARBA" id="ARBA00001947"/>
    </source>
</evidence>
<sequence>MKKIYLLFLPFFFTELICAQNQTHLDIKNISAFLKISPVKKQVAGEVELQFILNKACDSIFLDAKNMKEVVLKTPQISVKTTSQKIWFYNDFKVDSLYSIQFKYLAKPQQTLYFNNWETPERAQIFSQGQGKYTSHWLPSLDDMNDKIEFDLSFEAPRDYTLISNGKLISKNDLEEVSRWTYDMQKPMSSYLVMLALGKFDYKKIQSKSGLPIYLYYAPRHQNLVEPTYRYTQEIFDFLESNIGVAYPWQNYKQVPVKDFLYAGMENTGATVFSEQFLTDSIGFVDQNYVNVNAHELAHQWFGNLITETSSTHHWLHEGFATYYALKAEREIFGDDYFYYSMYQTAERLSEASQSGRGEALLNTKASSLTYYQKGAWALFFLENKLGESVFKKIVKSFLEKYAYQNVRTEDFIMLAEEISGKDLGWFEEKWLLANTFPSYEAMRLLSTNEFMQKYLALNALRELPLEQKIKDLKNALSVPVNDYLGQEAVIQLSLENTHSPEVVALLKMALKSESLLVKQSVALHIDKIPPTLKEEYEQLLYEKSYTTQEAALLNLWINFQENRVSYLDQLKDKHGFYNKSLRHLWLGLHLATPSYDPHNKSIIFQELNQYTNALHDISIRRNAFSIIRQINLWSDESLLNLIKATQHYNWRFYSFARNLIKELTKQRELKEQIIALSQQVEFRNKQFLKTILD</sequence>
<dbReference type="RefSeq" id="WP_379044651.1">
    <property type="nucleotide sequence ID" value="NZ_JBHULZ010000023.1"/>
</dbReference>
<evidence type="ECO:0000313" key="14">
    <source>
        <dbReference type="EMBL" id="MFD2697211.1"/>
    </source>
</evidence>
<evidence type="ECO:0000259" key="12">
    <source>
        <dbReference type="Pfam" id="PF01433"/>
    </source>
</evidence>
<keyword evidence="6 14" id="KW-0031">Aminopeptidase</keyword>
<feature type="domain" description="Aminopeptidase N-like N-terminal" evidence="13">
    <location>
        <begin position="33"/>
        <end position="192"/>
    </location>
</feature>
<evidence type="ECO:0000256" key="5">
    <source>
        <dbReference type="ARBA" id="ARBA00015611"/>
    </source>
</evidence>
<evidence type="ECO:0000259" key="13">
    <source>
        <dbReference type="Pfam" id="PF17900"/>
    </source>
</evidence>
<comment type="caution">
    <text evidence="14">The sequence shown here is derived from an EMBL/GenBank/DDBJ whole genome shotgun (WGS) entry which is preliminary data.</text>
</comment>
<keyword evidence="15" id="KW-1185">Reference proteome</keyword>
<keyword evidence="7" id="KW-0645">Protease</keyword>
<dbReference type="Gene3D" id="1.10.390.10">
    <property type="entry name" value="Neutral Protease Domain 2"/>
    <property type="match status" value="1"/>
</dbReference>
<accession>A0ABW5SBM2</accession>
<proteinExistence type="inferred from homology"/>
<gene>
    <name evidence="14" type="ORF">ACFSQ0_04335</name>
</gene>
<evidence type="ECO:0000256" key="9">
    <source>
        <dbReference type="ARBA" id="ARBA00022801"/>
    </source>
</evidence>
<dbReference type="Proteomes" id="UP001597357">
    <property type="component" value="Unassembled WGS sequence"/>
</dbReference>
<evidence type="ECO:0000256" key="10">
    <source>
        <dbReference type="ARBA" id="ARBA00022833"/>
    </source>
</evidence>
<comment type="catalytic activity">
    <reaction evidence="1">
        <text>Release of an N-terminal amino acid, Xaa-|-Yaa- from a peptide, amide or arylamide. Xaa is preferably Ala, but may be most amino acids including Pro (slow action). When a terminal hydrophobic residue is followed by a prolyl residue, the two may be released as an intact Xaa-Pro dipeptide.</text>
        <dbReference type="EC" id="3.4.11.2"/>
    </reaction>
</comment>
<dbReference type="EC" id="3.4.11.2" evidence="4"/>
<dbReference type="Gene3D" id="2.60.40.1730">
    <property type="entry name" value="tricorn interacting facor f3 domain"/>
    <property type="match status" value="1"/>
</dbReference>
<dbReference type="PANTHER" id="PTHR11533:SF174">
    <property type="entry name" value="PUROMYCIN-SENSITIVE AMINOPEPTIDASE-RELATED"/>
    <property type="match status" value="1"/>
</dbReference>